<protein>
    <submittedName>
        <fullName evidence="2">Uncharacterized protein</fullName>
    </submittedName>
</protein>
<feature type="region of interest" description="Disordered" evidence="1">
    <location>
        <begin position="1"/>
        <end position="62"/>
    </location>
</feature>
<accession>A0A5B7GC84</accession>
<dbReference type="AlphaFoldDB" id="A0A5B7GC84"/>
<evidence type="ECO:0000313" key="3">
    <source>
        <dbReference type="Proteomes" id="UP000324222"/>
    </source>
</evidence>
<evidence type="ECO:0000256" key="1">
    <source>
        <dbReference type="SAM" id="MobiDB-lite"/>
    </source>
</evidence>
<comment type="caution">
    <text evidence="2">The sequence shown here is derived from an EMBL/GenBank/DDBJ whole genome shotgun (WGS) entry which is preliminary data.</text>
</comment>
<dbReference type="Proteomes" id="UP000324222">
    <property type="component" value="Unassembled WGS sequence"/>
</dbReference>
<name>A0A5B7GC84_PORTR</name>
<proteinExistence type="predicted"/>
<organism evidence="2 3">
    <name type="scientific">Portunus trituberculatus</name>
    <name type="common">Swimming crab</name>
    <name type="synonym">Neptunus trituberculatus</name>
    <dbReference type="NCBI Taxonomy" id="210409"/>
    <lineage>
        <taxon>Eukaryota</taxon>
        <taxon>Metazoa</taxon>
        <taxon>Ecdysozoa</taxon>
        <taxon>Arthropoda</taxon>
        <taxon>Crustacea</taxon>
        <taxon>Multicrustacea</taxon>
        <taxon>Malacostraca</taxon>
        <taxon>Eumalacostraca</taxon>
        <taxon>Eucarida</taxon>
        <taxon>Decapoda</taxon>
        <taxon>Pleocyemata</taxon>
        <taxon>Brachyura</taxon>
        <taxon>Eubrachyura</taxon>
        <taxon>Portunoidea</taxon>
        <taxon>Portunidae</taxon>
        <taxon>Portuninae</taxon>
        <taxon>Portunus</taxon>
    </lineage>
</organism>
<feature type="compositionally biased region" description="Polar residues" evidence="1">
    <location>
        <begin position="16"/>
        <end position="38"/>
    </location>
</feature>
<keyword evidence="3" id="KW-1185">Reference proteome</keyword>
<gene>
    <name evidence="2" type="ORF">E2C01_051657</name>
</gene>
<sequence length="77" mass="8500">MQMTHPLGHCHAPLTTPAQPQLRPTHSTSSGTTFSELPTTYKHDYSGHRMLQPSSSSLPAYPRPRFPIASSHICFPS</sequence>
<dbReference type="EMBL" id="VSRR010014981">
    <property type="protein sequence ID" value="MPC57671.1"/>
    <property type="molecule type" value="Genomic_DNA"/>
</dbReference>
<evidence type="ECO:0000313" key="2">
    <source>
        <dbReference type="EMBL" id="MPC57671.1"/>
    </source>
</evidence>
<reference evidence="2 3" key="1">
    <citation type="submission" date="2019-05" db="EMBL/GenBank/DDBJ databases">
        <title>Another draft genome of Portunus trituberculatus and its Hox gene families provides insights of decapod evolution.</title>
        <authorList>
            <person name="Jeong J.-H."/>
            <person name="Song I."/>
            <person name="Kim S."/>
            <person name="Choi T."/>
            <person name="Kim D."/>
            <person name="Ryu S."/>
            <person name="Kim W."/>
        </authorList>
    </citation>
    <scope>NUCLEOTIDE SEQUENCE [LARGE SCALE GENOMIC DNA]</scope>
    <source>
        <tissue evidence="2">Muscle</tissue>
    </source>
</reference>